<name>A0ABW4MZP4_9CAUL</name>
<evidence type="ECO:0000313" key="8">
    <source>
        <dbReference type="Proteomes" id="UP001597237"/>
    </source>
</evidence>
<reference evidence="8" key="1">
    <citation type="journal article" date="2019" name="Int. J. Syst. Evol. Microbiol.">
        <title>The Global Catalogue of Microorganisms (GCM) 10K type strain sequencing project: providing services to taxonomists for standard genome sequencing and annotation.</title>
        <authorList>
            <consortium name="The Broad Institute Genomics Platform"/>
            <consortium name="The Broad Institute Genome Sequencing Center for Infectious Disease"/>
            <person name="Wu L."/>
            <person name="Ma J."/>
        </authorList>
    </citation>
    <scope>NUCLEOTIDE SEQUENCE [LARGE SCALE GENOMIC DNA]</scope>
    <source>
        <strain evidence="8">DFY28</strain>
    </source>
</reference>
<dbReference type="SUPFAM" id="SSF74653">
    <property type="entry name" value="TolA/TonB C-terminal domain"/>
    <property type="match status" value="1"/>
</dbReference>
<gene>
    <name evidence="7" type="ORF">ACFSC0_07320</name>
</gene>
<proteinExistence type="predicted"/>
<comment type="caution">
    <text evidence="7">The sequence shown here is derived from an EMBL/GenBank/DDBJ whole genome shotgun (WGS) entry which is preliminary data.</text>
</comment>
<evidence type="ECO:0000256" key="4">
    <source>
        <dbReference type="ARBA" id="ARBA00023136"/>
    </source>
</evidence>
<evidence type="ECO:0000313" key="7">
    <source>
        <dbReference type="EMBL" id="MFD1783199.1"/>
    </source>
</evidence>
<keyword evidence="4" id="KW-0472">Membrane</keyword>
<organism evidence="7 8">
    <name type="scientific">Phenylobacterium terrae</name>
    <dbReference type="NCBI Taxonomy" id="2665495"/>
    <lineage>
        <taxon>Bacteria</taxon>
        <taxon>Pseudomonadati</taxon>
        <taxon>Pseudomonadota</taxon>
        <taxon>Alphaproteobacteria</taxon>
        <taxon>Caulobacterales</taxon>
        <taxon>Caulobacteraceae</taxon>
        <taxon>Phenylobacterium</taxon>
    </lineage>
</organism>
<accession>A0ABW4MZP4</accession>
<evidence type="ECO:0000256" key="2">
    <source>
        <dbReference type="ARBA" id="ARBA00022692"/>
    </source>
</evidence>
<evidence type="ECO:0000256" key="5">
    <source>
        <dbReference type="SAM" id="SignalP"/>
    </source>
</evidence>
<dbReference type="Proteomes" id="UP001597237">
    <property type="component" value="Unassembled WGS sequence"/>
</dbReference>
<feature type="domain" description="TonB C-terminal" evidence="6">
    <location>
        <begin position="42"/>
        <end position="119"/>
    </location>
</feature>
<evidence type="ECO:0000256" key="3">
    <source>
        <dbReference type="ARBA" id="ARBA00022989"/>
    </source>
</evidence>
<dbReference type="Pfam" id="PF03544">
    <property type="entry name" value="TonB_C"/>
    <property type="match status" value="1"/>
</dbReference>
<comment type="subcellular location">
    <subcellularLocation>
        <location evidence="1">Membrane</location>
        <topology evidence="1">Single-pass membrane protein</topology>
    </subcellularLocation>
</comment>
<feature type="chain" id="PRO_5046676076" evidence="5">
    <location>
        <begin position="21"/>
        <end position="528"/>
    </location>
</feature>
<dbReference type="Gene3D" id="3.30.1150.10">
    <property type="match status" value="1"/>
</dbReference>
<sequence length="528" mass="56280">MRTFLFLVSAGLVAASAAAAQPRVITNPDWAAKPNAELMADAFPTAAQKLLIQGAATVSCVVSAMGLLEKCSVVSEAPAGLGFGAGALRLTEHFRMKPKTVNGEPVAGGTVRIPIRFTLPPPDAPPAKPTPVSAARLEAARSMMGPAEEHTAMWVKWGEAEAAAMASQQLDPGVLAAAKQAFTNAAQRFAPQWTEAQIAELAASYEEPELRGLAKFAKTSAGRAWLELDGLPLVSWGEITQEYISQISRRARTDYCSRYLCAIDMLEIDPGKSDAQIVDPAWTQLPSFEHLALEQPKLALILQIGGYVRLQCRIDATGTPQSCVVRGETPPGLGFGAAAMELAPYFKIDQALLSQGAARETVSFVIPFPAQPPAPSPRATPATLPDGIPLAFEVAELALAGRGLETWIVQQATTLLDADVTRTGPSQRAAALDAVRAAARAEWPQVVSRVAQAYAAKLSAADLQQVRDFLRSPEARIEGGLDATRRREQITGYYSDLIRMEAGRLFCESHACTPTQPAPRSGETRPPA</sequence>
<keyword evidence="3" id="KW-1133">Transmembrane helix</keyword>
<keyword evidence="8" id="KW-1185">Reference proteome</keyword>
<keyword evidence="2" id="KW-0812">Transmembrane</keyword>
<feature type="signal peptide" evidence="5">
    <location>
        <begin position="1"/>
        <end position="20"/>
    </location>
</feature>
<keyword evidence="5" id="KW-0732">Signal</keyword>
<evidence type="ECO:0000256" key="1">
    <source>
        <dbReference type="ARBA" id="ARBA00004167"/>
    </source>
</evidence>
<dbReference type="InterPro" id="IPR006260">
    <property type="entry name" value="TonB/TolA_C"/>
</dbReference>
<dbReference type="NCBIfam" id="TIGR01352">
    <property type="entry name" value="tonB_Cterm"/>
    <property type="match status" value="1"/>
</dbReference>
<dbReference type="InterPro" id="IPR037682">
    <property type="entry name" value="TonB_C"/>
</dbReference>
<dbReference type="EMBL" id="JBHUEY010000001">
    <property type="protein sequence ID" value="MFD1783199.1"/>
    <property type="molecule type" value="Genomic_DNA"/>
</dbReference>
<protein>
    <submittedName>
        <fullName evidence="7">TonB family protein</fullName>
    </submittedName>
</protein>
<dbReference type="RefSeq" id="WP_377284344.1">
    <property type="nucleotide sequence ID" value="NZ_JBHRSI010000015.1"/>
</dbReference>
<evidence type="ECO:0000259" key="6">
    <source>
        <dbReference type="Pfam" id="PF03544"/>
    </source>
</evidence>